<gene>
    <name evidence="2" type="primary">ga16373</name>
    <name evidence="2" type="ORF">PR202_ga16373</name>
</gene>
<proteinExistence type="predicted"/>
<keyword evidence="3" id="KW-1185">Reference proteome</keyword>
<comment type="caution">
    <text evidence="2">The sequence shown here is derived from an EMBL/GenBank/DDBJ whole genome shotgun (WGS) entry which is preliminary data.</text>
</comment>
<evidence type="ECO:0000313" key="3">
    <source>
        <dbReference type="Proteomes" id="UP001054889"/>
    </source>
</evidence>
<dbReference type="AlphaFoldDB" id="A0AAV5CM21"/>
<reference evidence="2" key="1">
    <citation type="journal article" date="2018" name="DNA Res.">
        <title>Multiple hybrid de novo genome assembly of finger millet, an orphan allotetraploid crop.</title>
        <authorList>
            <person name="Hatakeyama M."/>
            <person name="Aluri S."/>
            <person name="Balachadran M.T."/>
            <person name="Sivarajan S.R."/>
            <person name="Patrignani A."/>
            <person name="Gruter S."/>
            <person name="Poveda L."/>
            <person name="Shimizu-Inatsugi R."/>
            <person name="Baeten J."/>
            <person name="Francoijs K.J."/>
            <person name="Nataraja K.N."/>
            <person name="Reddy Y.A.N."/>
            <person name="Phadnis S."/>
            <person name="Ravikumar R.L."/>
            <person name="Schlapbach R."/>
            <person name="Sreeman S.M."/>
            <person name="Shimizu K.K."/>
        </authorList>
    </citation>
    <scope>NUCLEOTIDE SEQUENCE</scope>
</reference>
<feature type="region of interest" description="Disordered" evidence="1">
    <location>
        <begin position="1"/>
        <end position="111"/>
    </location>
</feature>
<dbReference type="EMBL" id="BQKI01000007">
    <property type="protein sequence ID" value="GJM99285.1"/>
    <property type="molecule type" value="Genomic_DNA"/>
</dbReference>
<reference evidence="2" key="2">
    <citation type="submission" date="2021-12" db="EMBL/GenBank/DDBJ databases">
        <title>Resequencing data analysis of finger millet.</title>
        <authorList>
            <person name="Hatakeyama M."/>
            <person name="Aluri S."/>
            <person name="Balachadran M.T."/>
            <person name="Sivarajan S.R."/>
            <person name="Poveda L."/>
            <person name="Shimizu-Inatsugi R."/>
            <person name="Schlapbach R."/>
            <person name="Sreeman S.M."/>
            <person name="Shimizu K.K."/>
        </authorList>
    </citation>
    <scope>NUCLEOTIDE SEQUENCE</scope>
</reference>
<dbReference type="Proteomes" id="UP001054889">
    <property type="component" value="Unassembled WGS sequence"/>
</dbReference>
<accession>A0AAV5CM21</accession>
<protein>
    <submittedName>
        <fullName evidence="2">Uncharacterized protein</fullName>
    </submittedName>
</protein>
<feature type="compositionally biased region" description="Basic and acidic residues" evidence="1">
    <location>
        <begin position="74"/>
        <end position="85"/>
    </location>
</feature>
<organism evidence="2 3">
    <name type="scientific">Eleusine coracana subsp. coracana</name>
    <dbReference type="NCBI Taxonomy" id="191504"/>
    <lineage>
        <taxon>Eukaryota</taxon>
        <taxon>Viridiplantae</taxon>
        <taxon>Streptophyta</taxon>
        <taxon>Embryophyta</taxon>
        <taxon>Tracheophyta</taxon>
        <taxon>Spermatophyta</taxon>
        <taxon>Magnoliopsida</taxon>
        <taxon>Liliopsida</taxon>
        <taxon>Poales</taxon>
        <taxon>Poaceae</taxon>
        <taxon>PACMAD clade</taxon>
        <taxon>Chloridoideae</taxon>
        <taxon>Cynodonteae</taxon>
        <taxon>Eleusininae</taxon>
        <taxon>Eleusine</taxon>
    </lineage>
</organism>
<sequence>MAVRPLPSISGHHGRSPPSSPSPASKAVQGGARRLRGPPCRSRGRGLEQRSRIVPEARPKPKVSSVALRLPVFARDRASSKRRDGAPATARSSSAGDAGAPAHHPSSDAGSWADWEDLEAEHWSRGAEWVVYTSPLLL</sequence>
<evidence type="ECO:0000313" key="2">
    <source>
        <dbReference type="EMBL" id="GJM99285.1"/>
    </source>
</evidence>
<evidence type="ECO:0000256" key="1">
    <source>
        <dbReference type="SAM" id="MobiDB-lite"/>
    </source>
</evidence>
<feature type="compositionally biased region" description="Basic and acidic residues" evidence="1">
    <location>
        <begin position="45"/>
        <end position="59"/>
    </location>
</feature>
<name>A0AAV5CM21_ELECO</name>